<dbReference type="SUPFAM" id="SSF55073">
    <property type="entry name" value="Nucleotide cyclase"/>
    <property type="match status" value="1"/>
</dbReference>
<dbReference type="NCBIfam" id="TIGR00254">
    <property type="entry name" value="GGDEF"/>
    <property type="match status" value="1"/>
</dbReference>
<comment type="subcellular location">
    <subcellularLocation>
        <location evidence="1">Cell inner membrane</location>
    </subcellularLocation>
</comment>
<dbReference type="InterPro" id="IPR029151">
    <property type="entry name" value="Sensor-like_sf"/>
</dbReference>
<dbReference type="Pfam" id="PF00990">
    <property type="entry name" value="GGDEF"/>
    <property type="match status" value="1"/>
</dbReference>
<dbReference type="AlphaFoldDB" id="A0A8B3D8J7"/>
<keyword evidence="2" id="KW-1133">Transmembrane helix</keyword>
<dbReference type="Gene3D" id="3.30.70.270">
    <property type="match status" value="1"/>
</dbReference>
<dbReference type="PANTHER" id="PTHR46663">
    <property type="entry name" value="DIGUANYLATE CYCLASE DGCT-RELATED"/>
    <property type="match status" value="1"/>
</dbReference>
<accession>A0A8B3D8J7</accession>
<keyword evidence="2" id="KW-0812">Transmembrane</keyword>
<feature type="domain" description="GGDEF" evidence="3">
    <location>
        <begin position="368"/>
        <end position="502"/>
    </location>
</feature>
<evidence type="ECO:0000256" key="2">
    <source>
        <dbReference type="SAM" id="Phobius"/>
    </source>
</evidence>
<evidence type="ECO:0000256" key="1">
    <source>
        <dbReference type="ARBA" id="ARBA00004533"/>
    </source>
</evidence>
<comment type="caution">
    <text evidence="4">The sequence shown here is derived from an EMBL/GenBank/DDBJ whole genome shotgun (WGS) entry which is preliminary data.</text>
</comment>
<dbReference type="InterPro" id="IPR052163">
    <property type="entry name" value="DGC-Regulatory_Protein"/>
</dbReference>
<gene>
    <name evidence="4" type="ORF">DS957_028305</name>
</gene>
<dbReference type="Gene3D" id="3.30.450.20">
    <property type="entry name" value="PAS domain"/>
    <property type="match status" value="2"/>
</dbReference>
<dbReference type="InterPro" id="IPR000160">
    <property type="entry name" value="GGDEF_dom"/>
</dbReference>
<organism evidence="4 5">
    <name type="scientific">Vibrio harveyi</name>
    <name type="common">Beneckea harveyi</name>
    <dbReference type="NCBI Taxonomy" id="669"/>
    <lineage>
        <taxon>Bacteria</taxon>
        <taxon>Pseudomonadati</taxon>
        <taxon>Pseudomonadota</taxon>
        <taxon>Gammaproteobacteria</taxon>
        <taxon>Vibrionales</taxon>
        <taxon>Vibrionaceae</taxon>
        <taxon>Vibrio</taxon>
    </lineage>
</organism>
<dbReference type="EMBL" id="QOUW02000263">
    <property type="protein sequence ID" value="RIV99118.1"/>
    <property type="molecule type" value="Genomic_DNA"/>
</dbReference>
<dbReference type="Proteomes" id="UP000253437">
    <property type="component" value="Unassembled WGS sequence"/>
</dbReference>
<dbReference type="CDD" id="cd01949">
    <property type="entry name" value="GGDEF"/>
    <property type="match status" value="1"/>
</dbReference>
<reference evidence="4 5" key="1">
    <citation type="submission" date="2018-08" db="EMBL/GenBank/DDBJ databases">
        <title>Vibrio harveyi strains pathogenic to white snook Centropomus viridis Lockington (1877) and potential probiotic bacteria.</title>
        <authorList>
            <person name="Soto-Rodriguez S."/>
            <person name="Gomez-Gil B."/>
            <person name="Lozano-Olvera R."/>
        </authorList>
    </citation>
    <scope>NUCLEOTIDE SEQUENCE [LARGE SCALE GENOMIC DNA]</scope>
    <source>
        <strain evidence="4 5">CAIM 1508</strain>
    </source>
</reference>
<name>A0A8B3D8J7_VIBHA</name>
<dbReference type="RefSeq" id="WP_114093185.1">
    <property type="nucleotide sequence ID" value="NZ_JBNGUE010000007.1"/>
</dbReference>
<dbReference type="InterPro" id="IPR029787">
    <property type="entry name" value="Nucleotide_cyclase"/>
</dbReference>
<dbReference type="GO" id="GO:0005886">
    <property type="term" value="C:plasma membrane"/>
    <property type="evidence" value="ECO:0007669"/>
    <property type="project" value="UniProtKB-SubCell"/>
</dbReference>
<evidence type="ECO:0000259" key="3">
    <source>
        <dbReference type="PROSITE" id="PS50887"/>
    </source>
</evidence>
<evidence type="ECO:0000313" key="5">
    <source>
        <dbReference type="Proteomes" id="UP000253437"/>
    </source>
</evidence>
<dbReference type="SUPFAM" id="SSF103190">
    <property type="entry name" value="Sensory domain-like"/>
    <property type="match status" value="1"/>
</dbReference>
<dbReference type="PANTHER" id="PTHR46663:SF3">
    <property type="entry name" value="SLL0267 PROTEIN"/>
    <property type="match status" value="1"/>
</dbReference>
<keyword evidence="2" id="KW-0472">Membrane</keyword>
<evidence type="ECO:0000313" key="4">
    <source>
        <dbReference type="EMBL" id="RIV99118.1"/>
    </source>
</evidence>
<dbReference type="PROSITE" id="PS50887">
    <property type="entry name" value="GGDEF"/>
    <property type="match status" value="1"/>
</dbReference>
<sequence length="513" mass="57940">MNVSRSLQSVTLRYTVPIVLIALFTNFTYWAYQQVDEAKNLARYHVKSAEINLGTIVDGYRDLLRAMSKDEHFIDPDITLQERANRAVPYKQAFELAGIGFSDGVGNMVSTHNNKVHSIAHRDYFHQVIRSKKAVMTDVLTDISNGNIVYVLCRPMFDELGDLMGTISASIHFGEIQTALQSDSENDIYSVLLDEDLNIISHSKDEFYVGVNLFNYGYEKLFDREGNLKALTGANNGGFFTYSSPFDLSYVEFTKVDGTPWILLSKAKFSSLLGEGTMMFGVNVLMIIAIYVVIARMMGKQVVGLTQPLDRFLEESQVVFNDTSMELKEHFEQVLQASRNGVFCSRSGLLTREYFLRGAEKSLSLSNSPKACIFFDMDNLKFINDTYGHMAGDKVIALFVAVLREHFAHKRDLIGRFGGDEFVVLTQEFNSKRELELKLDQFLHQLQATADRLGIDINLTASIGVVMTEDVERDIETLLHCSDMAVYRAKQLGKGRYKFYHSSMIEVPLVSSV</sequence>
<feature type="transmembrane region" description="Helical" evidence="2">
    <location>
        <begin position="272"/>
        <end position="294"/>
    </location>
</feature>
<proteinExistence type="predicted"/>
<feature type="transmembrane region" description="Helical" evidence="2">
    <location>
        <begin position="12"/>
        <end position="32"/>
    </location>
</feature>
<protein>
    <submittedName>
        <fullName evidence="4">Diguanylate cyclase</fullName>
    </submittedName>
</protein>
<dbReference type="SMART" id="SM00267">
    <property type="entry name" value="GGDEF"/>
    <property type="match status" value="1"/>
</dbReference>
<dbReference type="InterPro" id="IPR043128">
    <property type="entry name" value="Rev_trsase/Diguanyl_cyclase"/>
</dbReference>